<accession>A0A9P8JG48</accession>
<protein>
    <submittedName>
        <fullName evidence="1">Uncharacterized protein</fullName>
    </submittedName>
</protein>
<dbReference type="EMBL" id="JAHFXF010000001">
    <property type="protein sequence ID" value="KAG9701319.1"/>
    <property type="molecule type" value="Genomic_DNA"/>
</dbReference>
<feature type="non-terminal residue" evidence="1">
    <location>
        <position position="384"/>
    </location>
</feature>
<gene>
    <name evidence="1" type="ORF">KCU76_g87</name>
</gene>
<evidence type="ECO:0000313" key="2">
    <source>
        <dbReference type="Proteomes" id="UP000779574"/>
    </source>
</evidence>
<dbReference type="PROSITE" id="PS51257">
    <property type="entry name" value="PROKAR_LIPOPROTEIN"/>
    <property type="match status" value="1"/>
</dbReference>
<organism evidence="1 2">
    <name type="scientific">Aureobasidium melanogenum</name>
    <name type="common">Aureobasidium pullulans var. melanogenum</name>
    <dbReference type="NCBI Taxonomy" id="46634"/>
    <lineage>
        <taxon>Eukaryota</taxon>
        <taxon>Fungi</taxon>
        <taxon>Dikarya</taxon>
        <taxon>Ascomycota</taxon>
        <taxon>Pezizomycotina</taxon>
        <taxon>Dothideomycetes</taxon>
        <taxon>Dothideomycetidae</taxon>
        <taxon>Dothideales</taxon>
        <taxon>Saccotheciaceae</taxon>
        <taxon>Aureobasidium</taxon>
    </lineage>
</organism>
<proteinExistence type="predicted"/>
<evidence type="ECO:0000313" key="1">
    <source>
        <dbReference type="EMBL" id="KAG9701319.1"/>
    </source>
</evidence>
<sequence length="384" mass="42407">MIRYSFFRDIVSSIFLVLLSLSHFLFLGCSLFSSEKPRLGNCMLSVRSSEGDSCCEGISKHKEPGQRHSSWSCELDDRRLTLNQESSCGKLAFSNFVAAKDFQLACFARRLRRIRASLRAWYEEALSLMSVGFKGDATTAGAPEGASKTLAPSVSDAMERPVLDSSWWSPSVGRIHRNGQRSLDSSKEHAEDVLVLHDKLGIAVRTCQSGGLEASSLMHLPSQLFHVVVGGLETAKDANLLLLHGRLHQHPSLSQTQEKVISLVLVIPVGLLALGRVLVVVDEVVNRRVAFLSHLSYSLQLVATWAVRRVSTEQLLVLLTDGHAMDYLRQSPDVIVCYPTSTILRASHSSSDRLPTKTRYLTACYSIPRICHSSQHDRYSAAAS</sequence>
<comment type="caution">
    <text evidence="1">The sequence shown here is derived from an EMBL/GenBank/DDBJ whole genome shotgun (WGS) entry which is preliminary data.</text>
</comment>
<name>A0A9P8JG48_AURME</name>
<reference evidence="1" key="2">
    <citation type="submission" date="2021-08" db="EMBL/GenBank/DDBJ databases">
        <authorList>
            <person name="Gostincar C."/>
            <person name="Sun X."/>
            <person name="Song Z."/>
            <person name="Gunde-Cimerman N."/>
        </authorList>
    </citation>
    <scope>NUCLEOTIDE SEQUENCE</scope>
    <source>
        <strain evidence="1">EXF-9911</strain>
    </source>
</reference>
<dbReference type="AlphaFoldDB" id="A0A9P8JG48"/>
<reference evidence="1" key="1">
    <citation type="journal article" date="2021" name="J Fungi (Basel)">
        <title>Virulence traits and population genomics of the black yeast Aureobasidium melanogenum.</title>
        <authorList>
            <person name="Cernosa A."/>
            <person name="Sun X."/>
            <person name="Gostincar C."/>
            <person name="Fang C."/>
            <person name="Gunde-Cimerman N."/>
            <person name="Song Z."/>
        </authorList>
    </citation>
    <scope>NUCLEOTIDE SEQUENCE</scope>
    <source>
        <strain evidence="1">EXF-9911</strain>
    </source>
</reference>
<dbReference type="Proteomes" id="UP000779574">
    <property type="component" value="Unassembled WGS sequence"/>
</dbReference>